<name>U9SX53_RHIID</name>
<proteinExistence type="predicted"/>
<dbReference type="AlphaFoldDB" id="U9SX53"/>
<organism evidence="1">
    <name type="scientific">Rhizophagus irregularis (strain DAOM 181602 / DAOM 197198 / MUCL 43194)</name>
    <name type="common">Arbuscular mycorrhizal fungus</name>
    <name type="synonym">Glomus intraradices</name>
    <dbReference type="NCBI Taxonomy" id="747089"/>
    <lineage>
        <taxon>Eukaryota</taxon>
        <taxon>Fungi</taxon>
        <taxon>Fungi incertae sedis</taxon>
        <taxon>Mucoromycota</taxon>
        <taxon>Glomeromycotina</taxon>
        <taxon>Glomeromycetes</taxon>
        <taxon>Glomerales</taxon>
        <taxon>Glomeraceae</taxon>
        <taxon>Rhizophagus</taxon>
    </lineage>
</organism>
<reference evidence="1" key="1">
    <citation type="submission" date="2013-07" db="EMBL/GenBank/DDBJ databases">
        <title>The genome of an arbuscular mycorrhizal fungus provides insights into the evolution of the oldest plant symbiosis.</title>
        <authorList>
            <consortium name="DOE Joint Genome Institute"/>
            <person name="Tisserant E."/>
            <person name="Malbreil M."/>
            <person name="Kuo A."/>
            <person name="Kohler A."/>
            <person name="Symeonidi A."/>
            <person name="Balestrini R."/>
            <person name="Charron P."/>
            <person name="Duensing N."/>
            <person name="Frei-dit-Frey N."/>
            <person name="Gianinazzi-Pearson V."/>
            <person name="Gilbert B."/>
            <person name="Handa Y."/>
            <person name="Hijri M."/>
            <person name="Kaul R."/>
            <person name="Kawaguchi M."/>
            <person name="Krajinski F."/>
            <person name="Lammers P."/>
            <person name="Lapierre D."/>
            <person name="Masclaux F.G."/>
            <person name="Murat C."/>
            <person name="Morin E."/>
            <person name="Ndikumana S."/>
            <person name="Pagni M."/>
            <person name="Petitpierre D."/>
            <person name="Requena N."/>
            <person name="Rosikiewicz P."/>
            <person name="Riley R."/>
            <person name="Saito K."/>
            <person name="San Clemente H."/>
            <person name="Shapiro H."/>
            <person name="van Tuinen D."/>
            <person name="Becard G."/>
            <person name="Bonfante P."/>
            <person name="Paszkowski U."/>
            <person name="Shachar-Hill Y."/>
            <person name="Young J.P."/>
            <person name="Sanders I.R."/>
            <person name="Henrissat B."/>
            <person name="Rensing S.A."/>
            <person name="Grigoriev I.V."/>
            <person name="Corradi N."/>
            <person name="Roux C."/>
            <person name="Martin F."/>
        </authorList>
    </citation>
    <scope>NUCLEOTIDE SEQUENCE</scope>
    <source>
        <strain evidence="1">DAOM 197198</strain>
    </source>
</reference>
<dbReference type="EMBL" id="KI297165">
    <property type="protein sequence ID" value="ESA00499.1"/>
    <property type="molecule type" value="Genomic_DNA"/>
</dbReference>
<accession>U9SX53</accession>
<evidence type="ECO:0000313" key="1">
    <source>
        <dbReference type="EMBL" id="ESA00499.1"/>
    </source>
</evidence>
<gene>
    <name evidence="1" type="ORF">GLOINDRAFT_8439</name>
</gene>
<protein>
    <submittedName>
        <fullName evidence="1">Uncharacterized protein</fullName>
    </submittedName>
</protein>
<sequence>MQLTIKDRHDIVLEWIPYNQFVKIKKINENGFITGYSAIWGDGPFYKNWWSKKYTRDSNKELTLNCLCNSQYLIEFLINETKKYLTNHTNKHKDQHKLYGISQNPYKNDYILVQNNFINLINWTSGNKKIGWIPYDQFDEIKETGRNSFMIVYSAIWKDCPLYSQVKEYSTKKLDLTKKLDYKILKIYGIFQNPDTNDYILVQNVVIWISGNEKIDSFIQKMQVETNDSGIVFEWIPYNQFYFIEIEETGKNGFMTVYSAILWKDGPLYKKYRWSTNYTRDSNKEVDLRCLHTNSQTPIESLINEEMWRMAWWESIMAVMGDSYNGPFDRKTSHTLDDLNNGRVGQSTNRPKFRTIFKGRNSAEVSGK</sequence>
<dbReference type="HOGENOM" id="CLU_000288_7_8_1"/>